<feature type="domain" description="HTH lacI-type" evidence="4">
    <location>
        <begin position="54"/>
        <end position="109"/>
    </location>
</feature>
<proteinExistence type="predicted"/>
<dbReference type="SMART" id="SM00354">
    <property type="entry name" value="HTH_LACI"/>
    <property type="match status" value="1"/>
</dbReference>
<name>A0A6M1SU33_9HYPH</name>
<gene>
    <name evidence="5" type="ORF">G5575_15525</name>
</gene>
<dbReference type="PROSITE" id="PS00356">
    <property type="entry name" value="HTH_LACI_1"/>
    <property type="match status" value="1"/>
</dbReference>
<keyword evidence="6" id="KW-1185">Reference proteome</keyword>
<evidence type="ECO:0000256" key="2">
    <source>
        <dbReference type="ARBA" id="ARBA00023125"/>
    </source>
</evidence>
<comment type="caution">
    <text evidence="5">The sequence shown here is derived from an EMBL/GenBank/DDBJ whole genome shotgun (WGS) entry which is preliminary data.</text>
</comment>
<dbReference type="PANTHER" id="PTHR30146:SF138">
    <property type="entry name" value="TRANSCRIPTIONAL REGULATORY PROTEIN"/>
    <property type="match status" value="1"/>
</dbReference>
<dbReference type="InterPro" id="IPR028082">
    <property type="entry name" value="Peripla_BP_I"/>
</dbReference>
<accession>A0A6M1SU33</accession>
<dbReference type="InterPro" id="IPR010982">
    <property type="entry name" value="Lambda_DNA-bd_dom_sf"/>
</dbReference>
<evidence type="ECO:0000256" key="1">
    <source>
        <dbReference type="ARBA" id="ARBA00023015"/>
    </source>
</evidence>
<keyword evidence="3" id="KW-0804">Transcription</keyword>
<organism evidence="5 6">
    <name type="scientific">Devosia aurantiaca</name>
    <dbReference type="NCBI Taxonomy" id="2714858"/>
    <lineage>
        <taxon>Bacteria</taxon>
        <taxon>Pseudomonadati</taxon>
        <taxon>Pseudomonadota</taxon>
        <taxon>Alphaproteobacteria</taxon>
        <taxon>Hyphomicrobiales</taxon>
        <taxon>Devosiaceae</taxon>
        <taxon>Devosia</taxon>
    </lineage>
</organism>
<dbReference type="Gene3D" id="1.10.260.40">
    <property type="entry name" value="lambda repressor-like DNA-binding domains"/>
    <property type="match status" value="1"/>
</dbReference>
<sequence length="424" mass="46275">MSGREAEVIRKVQRKAEEAGSIDRSLAPRYCPCEFSERKMISDTHRRFGGTGTITLKDVARLAGVTPMTVSNVLNQRNGEVSEETRAKVVAAVELLGYKPHSVARRLRSGRRNSIGMLVLDDVPAFLRDPFTNQVIAGLSNVAADNGYTLVLQGVRYANFENAPLLSQIEADGVCALLSGTPQQRQSLTQRLLSLGMPIVLVQEHLVAPGVCTIRQDDRGGAMEIARHVLSRGARRIMMLLPSEEWPAMNEREAGVREVCAGAGAQLILVRCGDEGLSDTEASLAAAVAASGMPDAIIGGNDRMAMAALMWLSANEIAVPDKVAVTGFNAFDLAAYSKPALTTVRSAAYEMGLRAGEELLTYSHRSLFGPRRCIACPICHRSIKLRSVLGRLQFRQHQVLQENSPYRIDATEKSRNNFNDKAWM</sequence>
<dbReference type="AlphaFoldDB" id="A0A6M1SU33"/>
<dbReference type="GO" id="GO:0003700">
    <property type="term" value="F:DNA-binding transcription factor activity"/>
    <property type="evidence" value="ECO:0007669"/>
    <property type="project" value="TreeGrafter"/>
</dbReference>
<dbReference type="PROSITE" id="PS50932">
    <property type="entry name" value="HTH_LACI_2"/>
    <property type="match status" value="1"/>
</dbReference>
<dbReference type="RefSeq" id="WP_164535135.1">
    <property type="nucleotide sequence ID" value="NZ_JAALFG010000004.1"/>
</dbReference>
<evidence type="ECO:0000259" key="4">
    <source>
        <dbReference type="PROSITE" id="PS50932"/>
    </source>
</evidence>
<dbReference type="CDD" id="cd01392">
    <property type="entry name" value="HTH_LacI"/>
    <property type="match status" value="1"/>
</dbReference>
<evidence type="ECO:0000256" key="3">
    <source>
        <dbReference type="ARBA" id="ARBA00023163"/>
    </source>
</evidence>
<evidence type="ECO:0000313" key="5">
    <source>
        <dbReference type="EMBL" id="NGP18872.1"/>
    </source>
</evidence>
<dbReference type="InterPro" id="IPR000843">
    <property type="entry name" value="HTH_LacI"/>
</dbReference>
<dbReference type="GO" id="GO:0000976">
    <property type="term" value="F:transcription cis-regulatory region binding"/>
    <property type="evidence" value="ECO:0007669"/>
    <property type="project" value="TreeGrafter"/>
</dbReference>
<protein>
    <submittedName>
        <fullName evidence="5">LacI family transcriptional regulator</fullName>
    </submittedName>
</protein>
<dbReference type="Gene3D" id="3.40.50.2300">
    <property type="match status" value="2"/>
</dbReference>
<dbReference type="SUPFAM" id="SSF53822">
    <property type="entry name" value="Periplasmic binding protein-like I"/>
    <property type="match status" value="1"/>
</dbReference>
<reference evidence="5 6" key="1">
    <citation type="submission" date="2020-02" db="EMBL/GenBank/DDBJ databases">
        <authorList>
            <person name="Khan S.A."/>
            <person name="Jeon C.O."/>
            <person name="Chun B.H."/>
        </authorList>
    </citation>
    <scope>NUCLEOTIDE SEQUENCE [LARGE SCALE GENOMIC DNA]</scope>
    <source>
        <strain evidence="5 6">H239</strain>
    </source>
</reference>
<reference evidence="5 6" key="2">
    <citation type="submission" date="2020-03" db="EMBL/GenBank/DDBJ databases">
        <title>Devosia chinhatensis sp. nov., isolated from a hexachlorocyclohexane (HCH) dump site in India.</title>
        <authorList>
            <person name="Kumar M."/>
            <person name="Lal R."/>
        </authorList>
    </citation>
    <scope>NUCLEOTIDE SEQUENCE [LARGE SCALE GENOMIC DNA]</scope>
    <source>
        <strain evidence="5 6">H239</strain>
    </source>
</reference>
<dbReference type="InterPro" id="IPR046335">
    <property type="entry name" value="LacI/GalR-like_sensor"/>
</dbReference>
<dbReference type="SUPFAM" id="SSF47413">
    <property type="entry name" value="lambda repressor-like DNA-binding domains"/>
    <property type="match status" value="1"/>
</dbReference>
<dbReference type="Proteomes" id="UP000474802">
    <property type="component" value="Unassembled WGS sequence"/>
</dbReference>
<keyword evidence="1" id="KW-0805">Transcription regulation</keyword>
<dbReference type="PANTHER" id="PTHR30146">
    <property type="entry name" value="LACI-RELATED TRANSCRIPTIONAL REPRESSOR"/>
    <property type="match status" value="1"/>
</dbReference>
<dbReference type="Pfam" id="PF13377">
    <property type="entry name" value="Peripla_BP_3"/>
    <property type="match status" value="1"/>
</dbReference>
<evidence type="ECO:0000313" key="6">
    <source>
        <dbReference type="Proteomes" id="UP000474802"/>
    </source>
</evidence>
<dbReference type="Pfam" id="PF00356">
    <property type="entry name" value="LacI"/>
    <property type="match status" value="1"/>
</dbReference>
<dbReference type="EMBL" id="JAALFG010000004">
    <property type="protein sequence ID" value="NGP18872.1"/>
    <property type="molecule type" value="Genomic_DNA"/>
</dbReference>
<dbReference type="CDD" id="cd06267">
    <property type="entry name" value="PBP1_LacI_sugar_binding-like"/>
    <property type="match status" value="1"/>
</dbReference>
<keyword evidence="2" id="KW-0238">DNA-binding</keyword>